<dbReference type="EMBL" id="JBHSBW010000013">
    <property type="protein sequence ID" value="MFC4212994.1"/>
    <property type="molecule type" value="Genomic_DNA"/>
</dbReference>
<comment type="caution">
    <text evidence="1">The sequence shown here is derived from an EMBL/GenBank/DDBJ whole genome shotgun (WGS) entry which is preliminary data.</text>
</comment>
<evidence type="ECO:0000313" key="1">
    <source>
        <dbReference type="EMBL" id="MFC4212994.1"/>
    </source>
</evidence>
<accession>A0ABV8PCF1</accession>
<gene>
    <name evidence="1" type="ORF">ACFOWA_17495</name>
</gene>
<sequence>MKKLILYISLFSMIFTSCKKIIEVDTNNAEPQLVIEANITDRLTLQQIKISKSVSYDSKSIFPAVSGAAVTVTDSRGNNYVFTESQPGIYTLNMRGVVGVTYNMKVVAEGKTYMAISKMPTLVKLDSIGIISNSFFGNERKTIAAFLKDPVGVENFYHFNLYVNDVISDRIYVNNDRLTDGNSLRTQLFYSNDDDDDDDLVKGDKVVVEMETIDSNIFDYWYALSSQTGRGPNQGTTPANPTSNISNGALGYFSAHTYQRLNIVVP</sequence>
<protein>
    <submittedName>
        <fullName evidence="1">DUF4249 domain-containing protein</fullName>
    </submittedName>
</protein>
<dbReference type="Pfam" id="PF14054">
    <property type="entry name" value="DUF4249"/>
    <property type="match status" value="1"/>
</dbReference>
<name>A0ABV8PCF1_9SPHI</name>
<proteinExistence type="predicted"/>
<reference evidence="2" key="1">
    <citation type="journal article" date="2019" name="Int. J. Syst. Evol. Microbiol.">
        <title>The Global Catalogue of Microorganisms (GCM) 10K type strain sequencing project: providing services to taxonomists for standard genome sequencing and annotation.</title>
        <authorList>
            <consortium name="The Broad Institute Genomics Platform"/>
            <consortium name="The Broad Institute Genome Sequencing Center for Infectious Disease"/>
            <person name="Wu L."/>
            <person name="Ma J."/>
        </authorList>
    </citation>
    <scope>NUCLEOTIDE SEQUENCE [LARGE SCALE GENOMIC DNA]</scope>
    <source>
        <strain evidence="2">CCM 8691</strain>
    </source>
</reference>
<dbReference type="RefSeq" id="WP_378987586.1">
    <property type="nucleotide sequence ID" value="NZ_JBHSBW010000013.1"/>
</dbReference>
<dbReference type="Proteomes" id="UP001595789">
    <property type="component" value="Unassembled WGS sequence"/>
</dbReference>
<keyword evidence="2" id="KW-1185">Reference proteome</keyword>
<dbReference type="PROSITE" id="PS51257">
    <property type="entry name" value="PROKAR_LIPOPROTEIN"/>
    <property type="match status" value="1"/>
</dbReference>
<evidence type="ECO:0000313" key="2">
    <source>
        <dbReference type="Proteomes" id="UP001595789"/>
    </source>
</evidence>
<organism evidence="1 2">
    <name type="scientific">Pedobacter lithocola</name>
    <dbReference type="NCBI Taxonomy" id="1908239"/>
    <lineage>
        <taxon>Bacteria</taxon>
        <taxon>Pseudomonadati</taxon>
        <taxon>Bacteroidota</taxon>
        <taxon>Sphingobacteriia</taxon>
        <taxon>Sphingobacteriales</taxon>
        <taxon>Sphingobacteriaceae</taxon>
        <taxon>Pedobacter</taxon>
    </lineage>
</organism>
<dbReference type="InterPro" id="IPR025345">
    <property type="entry name" value="DUF4249"/>
</dbReference>